<name>A0A6V7UQ04_MELEN</name>
<evidence type="ECO:0000313" key="2">
    <source>
        <dbReference type="Proteomes" id="UP000580250"/>
    </source>
</evidence>
<sequence>MFYSLPTEIKLDIFKCLNYEDLCSDYCDRHKGLPHKLIRLETENFDFELNEGLEEKWKNGLENPISVYLPGQNSNNNTAIWLFKAYNAANRYFFLQLPIVIQTKNEIEIVYYYLNKLFKSSFKRSNFGRFIFNPELIQVLFGSSKHFYIQKSWLFMDYVIGIN</sequence>
<organism evidence="1 2">
    <name type="scientific">Meloidogyne enterolobii</name>
    <name type="common">Root-knot nematode worm</name>
    <name type="synonym">Meloidogyne mayaguensis</name>
    <dbReference type="NCBI Taxonomy" id="390850"/>
    <lineage>
        <taxon>Eukaryota</taxon>
        <taxon>Metazoa</taxon>
        <taxon>Ecdysozoa</taxon>
        <taxon>Nematoda</taxon>
        <taxon>Chromadorea</taxon>
        <taxon>Rhabditida</taxon>
        <taxon>Tylenchina</taxon>
        <taxon>Tylenchomorpha</taxon>
        <taxon>Tylenchoidea</taxon>
        <taxon>Meloidogynidae</taxon>
        <taxon>Meloidogyninae</taxon>
        <taxon>Meloidogyne</taxon>
    </lineage>
</organism>
<evidence type="ECO:0000313" key="1">
    <source>
        <dbReference type="EMBL" id="CAD2163020.1"/>
    </source>
</evidence>
<protein>
    <submittedName>
        <fullName evidence="1">Uncharacterized protein</fullName>
    </submittedName>
</protein>
<dbReference type="AlphaFoldDB" id="A0A6V7UQ04"/>
<dbReference type="EMBL" id="CAJEWN010000095">
    <property type="protein sequence ID" value="CAD2163020.1"/>
    <property type="molecule type" value="Genomic_DNA"/>
</dbReference>
<dbReference type="OrthoDB" id="5906864at2759"/>
<dbReference type="Proteomes" id="UP000580250">
    <property type="component" value="Unassembled WGS sequence"/>
</dbReference>
<reference evidence="1 2" key="1">
    <citation type="submission" date="2020-08" db="EMBL/GenBank/DDBJ databases">
        <authorList>
            <person name="Koutsovoulos G."/>
            <person name="Danchin GJ E."/>
        </authorList>
    </citation>
    <scope>NUCLEOTIDE SEQUENCE [LARGE SCALE GENOMIC DNA]</scope>
</reference>
<proteinExistence type="predicted"/>
<gene>
    <name evidence="1" type="ORF">MENT_LOCUS15759</name>
</gene>
<accession>A0A6V7UQ04</accession>
<comment type="caution">
    <text evidence="1">The sequence shown here is derived from an EMBL/GenBank/DDBJ whole genome shotgun (WGS) entry which is preliminary data.</text>
</comment>